<dbReference type="EMBL" id="AGXJ01000016">
    <property type="protein sequence ID" value="EIY38369.1"/>
    <property type="molecule type" value="Genomic_DNA"/>
</dbReference>
<dbReference type="Proteomes" id="UP000005974">
    <property type="component" value="Unassembled WGS sequence"/>
</dbReference>
<dbReference type="Gene3D" id="3.40.1190.20">
    <property type="match status" value="1"/>
</dbReference>
<protein>
    <recommendedName>
        <fullName evidence="3">Carbohydrate kinase PfkB domain-containing protein</fullName>
    </recommendedName>
</protein>
<accession>I9FX05</accession>
<organism evidence="1 2">
    <name type="scientific">Phocaeicola dorei CL02T12C06</name>
    <dbReference type="NCBI Taxonomy" id="997876"/>
    <lineage>
        <taxon>Bacteria</taxon>
        <taxon>Pseudomonadati</taxon>
        <taxon>Bacteroidota</taxon>
        <taxon>Bacteroidia</taxon>
        <taxon>Bacteroidales</taxon>
        <taxon>Bacteroidaceae</taxon>
        <taxon>Phocaeicola</taxon>
    </lineage>
</organism>
<dbReference type="GO" id="GO:0003824">
    <property type="term" value="F:catalytic activity"/>
    <property type="evidence" value="ECO:0007669"/>
    <property type="project" value="UniProtKB-ARBA"/>
</dbReference>
<name>I9FX05_9BACT</name>
<proteinExistence type="predicted"/>
<dbReference type="PATRIC" id="fig|997876.3.peg.1060"/>
<reference evidence="1 2" key="1">
    <citation type="submission" date="2012-02" db="EMBL/GenBank/DDBJ databases">
        <title>The Genome Sequence of Bacteroides dorei CL02T12C06.</title>
        <authorList>
            <consortium name="The Broad Institute Genome Sequencing Platform"/>
            <person name="Earl A."/>
            <person name="Ward D."/>
            <person name="Feldgarden M."/>
            <person name="Gevers D."/>
            <person name="Zitomersky N.L."/>
            <person name="Coyne M.J."/>
            <person name="Comstock L.E."/>
            <person name="Young S.K."/>
            <person name="Zeng Q."/>
            <person name="Gargeya S."/>
            <person name="Fitzgerald M."/>
            <person name="Haas B."/>
            <person name="Abouelleil A."/>
            <person name="Alvarado L."/>
            <person name="Arachchi H.M."/>
            <person name="Berlin A."/>
            <person name="Chapman S.B."/>
            <person name="Gearin G."/>
            <person name="Goldberg J."/>
            <person name="Griggs A."/>
            <person name="Gujja S."/>
            <person name="Hansen M."/>
            <person name="Heiman D."/>
            <person name="Howarth C."/>
            <person name="Larimer J."/>
            <person name="Lui A."/>
            <person name="MacDonald P.J.P."/>
            <person name="McCowen C."/>
            <person name="Montmayeur A."/>
            <person name="Murphy C."/>
            <person name="Neiman D."/>
            <person name="Pearson M."/>
            <person name="Priest M."/>
            <person name="Roberts A."/>
            <person name="Saif S."/>
            <person name="Shea T."/>
            <person name="Sisk P."/>
            <person name="Stolte C."/>
            <person name="Sykes S."/>
            <person name="Wortman J."/>
            <person name="Nusbaum C."/>
            <person name="Birren B."/>
        </authorList>
    </citation>
    <scope>NUCLEOTIDE SEQUENCE [LARGE SCALE GENOMIC DNA]</scope>
    <source>
        <strain evidence="1 2">CL02T12C06</strain>
    </source>
</reference>
<evidence type="ECO:0008006" key="3">
    <source>
        <dbReference type="Google" id="ProtNLM"/>
    </source>
</evidence>
<comment type="caution">
    <text evidence="1">The sequence shown here is derived from an EMBL/GenBank/DDBJ whole genome shotgun (WGS) entry which is preliminary data.</text>
</comment>
<dbReference type="HOGENOM" id="CLU_083543_0_0_10"/>
<dbReference type="Gene3D" id="3.90.1480.10">
    <property type="entry name" value="Alpha-2,3-sialyltransferase"/>
    <property type="match status" value="1"/>
</dbReference>
<dbReference type="InterPro" id="IPR029056">
    <property type="entry name" value="Ribokinase-like"/>
</dbReference>
<keyword evidence="2" id="KW-1185">Reference proteome</keyword>
<dbReference type="OrthoDB" id="5328262at2"/>
<dbReference type="AlphaFoldDB" id="I9FX05"/>
<dbReference type="RefSeq" id="WP_007845491.1">
    <property type="nucleotide sequence ID" value="NZ_JH724132.1"/>
</dbReference>
<gene>
    <name evidence="1" type="ORF">HMPREF1064_01023</name>
</gene>
<evidence type="ECO:0000313" key="1">
    <source>
        <dbReference type="EMBL" id="EIY38369.1"/>
    </source>
</evidence>
<evidence type="ECO:0000313" key="2">
    <source>
        <dbReference type="Proteomes" id="UP000005974"/>
    </source>
</evidence>
<sequence>MKKKIKRIIKQCLSIGRDSINFAAFLVEMIFKNKLHNSFSRRYSGKVAILANGPSLKEVLPKLQMDKFSDTDFIVLNFFGMEAVFTRIKPKHYCLADPMFFHPNHKQKEVRNLFSVLNRNVDWDMNIYTPIGSVDDFKVFSALSNPHIRLVSLNTITYKGFECLRHFFYKHGLSMPLAQTVANMVIYVGTNSGYQQIGLYGVDHTFFDSMCVDGNNRLCNKKTYFYDNGEVLLKPILKSDNFQIWMVGDYVTAIGRMFLAFIYGLLSFEGDDQKTIDFAVAASCLKHTIKGDYNQVSKEEVLALMMGDASGRVKRLE</sequence>